<dbReference type="Proteomes" id="UP000000449">
    <property type="component" value="Chromosome"/>
</dbReference>
<sequence>MSWIKGVADYALPDFTALTDEQMLKMNLNVQLNSVYEVEAFKKELEKRNLVEQRSEYQNKSYLHGS</sequence>
<dbReference type="KEGG" id="sub:SUB1820"/>
<dbReference type="HOGENOM" id="CLU_2829603_0_0_9"/>
<organism evidence="1 2">
    <name type="scientific">Streptococcus uberis (strain ATCC BAA-854 / 0140J)</name>
    <dbReference type="NCBI Taxonomy" id="218495"/>
    <lineage>
        <taxon>Bacteria</taxon>
        <taxon>Bacillati</taxon>
        <taxon>Bacillota</taxon>
        <taxon>Bacilli</taxon>
        <taxon>Lactobacillales</taxon>
        <taxon>Streptococcaceae</taxon>
        <taxon>Streptococcus</taxon>
    </lineage>
</organism>
<protein>
    <submittedName>
        <fullName evidence="1">Hypothetical phage protein</fullName>
    </submittedName>
</protein>
<evidence type="ECO:0000313" key="1">
    <source>
        <dbReference type="EMBL" id="CAR43860.1"/>
    </source>
</evidence>
<accession>B9DWA6</accession>
<dbReference type="STRING" id="218495.SUB1820"/>
<keyword evidence="2" id="KW-1185">Reference proteome</keyword>
<evidence type="ECO:0000313" key="2">
    <source>
        <dbReference type="Proteomes" id="UP000000449"/>
    </source>
</evidence>
<dbReference type="AlphaFoldDB" id="B9DWA6"/>
<reference evidence="2" key="1">
    <citation type="journal article" date="2009" name="BMC Genomics">
        <title>Evidence for niche adaptation in the genome of the bovine pathogen Streptococcus uberis.</title>
        <authorList>
            <person name="Ward P.N."/>
            <person name="Holden M.T.G."/>
            <person name="Leigh J.A."/>
            <person name="Lennard N."/>
            <person name="Bignell A."/>
            <person name="Barron A."/>
            <person name="Clark L."/>
            <person name="Quail M.A."/>
            <person name="Woodward J."/>
            <person name="Barrell B.G."/>
            <person name="Egan S.A."/>
            <person name="Field T.R."/>
            <person name="Maskell D."/>
            <person name="Kehoe M."/>
            <person name="Dowson C.G."/>
            <person name="Chanter N."/>
            <person name="Whatmore A.M."/>
            <person name="Bentley S.D."/>
            <person name="Parkhill J."/>
        </authorList>
    </citation>
    <scope>NUCLEOTIDE SEQUENCE [LARGE SCALE GENOMIC DNA]</scope>
    <source>
        <strain evidence="2">ATCC BAA-854 / 0140J</strain>
    </source>
</reference>
<proteinExistence type="predicted"/>
<dbReference type="RefSeq" id="WP_015912105.1">
    <property type="nucleotide sequence ID" value="NC_012004.1"/>
</dbReference>
<dbReference type="EMBL" id="AM946015">
    <property type="protein sequence ID" value="CAR43860.1"/>
    <property type="molecule type" value="Genomic_DNA"/>
</dbReference>
<gene>
    <name evidence="1" type="ordered locus">SUB1820</name>
</gene>
<name>B9DWA6_STRU0</name>